<dbReference type="Proteomes" id="UP001189624">
    <property type="component" value="Chromosome 9"/>
</dbReference>
<dbReference type="EMBL" id="OY731406">
    <property type="protein sequence ID" value="CAJ1973699.1"/>
    <property type="molecule type" value="Genomic_DNA"/>
</dbReference>
<keyword evidence="2" id="KW-1185">Reference proteome</keyword>
<sequence>MQAKLGLFLPTASLDRWIITIGVISGSPLGPTVSARGSGRIWILRSTAATSLALESYTNRVDRIALISHDIYWPGRVISTV</sequence>
<accession>A0AA86SZ91</accession>
<dbReference type="Gramene" id="rna-AYBTSS11_LOCUS25763">
    <property type="protein sequence ID" value="CAJ1973699.1"/>
    <property type="gene ID" value="gene-AYBTSS11_LOCUS25763"/>
</dbReference>
<evidence type="ECO:0000313" key="1">
    <source>
        <dbReference type="EMBL" id="CAJ1973699.1"/>
    </source>
</evidence>
<evidence type="ECO:0000313" key="2">
    <source>
        <dbReference type="Proteomes" id="UP001189624"/>
    </source>
</evidence>
<name>A0AA86SZ91_9FABA</name>
<reference evidence="1" key="1">
    <citation type="submission" date="2023-10" db="EMBL/GenBank/DDBJ databases">
        <authorList>
            <person name="Domelevo Entfellner J.-B."/>
        </authorList>
    </citation>
    <scope>NUCLEOTIDE SEQUENCE</scope>
</reference>
<gene>
    <name evidence="1" type="ORF">AYBTSS11_LOCUS25763</name>
</gene>
<proteinExistence type="predicted"/>
<dbReference type="AlphaFoldDB" id="A0AA86SZ91"/>
<protein>
    <submittedName>
        <fullName evidence="1">Uncharacterized protein</fullName>
    </submittedName>
</protein>
<organism evidence="1 2">
    <name type="scientific">Sphenostylis stenocarpa</name>
    <dbReference type="NCBI Taxonomy" id="92480"/>
    <lineage>
        <taxon>Eukaryota</taxon>
        <taxon>Viridiplantae</taxon>
        <taxon>Streptophyta</taxon>
        <taxon>Embryophyta</taxon>
        <taxon>Tracheophyta</taxon>
        <taxon>Spermatophyta</taxon>
        <taxon>Magnoliopsida</taxon>
        <taxon>eudicotyledons</taxon>
        <taxon>Gunneridae</taxon>
        <taxon>Pentapetalae</taxon>
        <taxon>rosids</taxon>
        <taxon>fabids</taxon>
        <taxon>Fabales</taxon>
        <taxon>Fabaceae</taxon>
        <taxon>Papilionoideae</taxon>
        <taxon>50 kb inversion clade</taxon>
        <taxon>NPAAA clade</taxon>
        <taxon>indigoferoid/millettioid clade</taxon>
        <taxon>Phaseoleae</taxon>
        <taxon>Sphenostylis</taxon>
    </lineage>
</organism>